<evidence type="ECO:0000313" key="3">
    <source>
        <dbReference type="Proteomes" id="UP001626550"/>
    </source>
</evidence>
<name>A0ABD2Q8J8_9PLAT</name>
<dbReference type="Proteomes" id="UP001626550">
    <property type="component" value="Unassembled WGS sequence"/>
</dbReference>
<organism evidence="2 3">
    <name type="scientific">Cichlidogyrus casuarinus</name>
    <dbReference type="NCBI Taxonomy" id="1844966"/>
    <lineage>
        <taxon>Eukaryota</taxon>
        <taxon>Metazoa</taxon>
        <taxon>Spiralia</taxon>
        <taxon>Lophotrochozoa</taxon>
        <taxon>Platyhelminthes</taxon>
        <taxon>Monogenea</taxon>
        <taxon>Monopisthocotylea</taxon>
        <taxon>Dactylogyridea</taxon>
        <taxon>Ancyrocephalidae</taxon>
        <taxon>Cichlidogyrus</taxon>
    </lineage>
</organism>
<comment type="caution">
    <text evidence="2">The sequence shown here is derived from an EMBL/GenBank/DDBJ whole genome shotgun (WGS) entry which is preliminary data.</text>
</comment>
<feature type="transmembrane region" description="Helical" evidence="1">
    <location>
        <begin position="32"/>
        <end position="53"/>
    </location>
</feature>
<feature type="transmembrane region" description="Helical" evidence="1">
    <location>
        <begin position="88"/>
        <end position="106"/>
    </location>
</feature>
<dbReference type="EMBL" id="JBJKFK010000645">
    <property type="protein sequence ID" value="KAL3315878.1"/>
    <property type="molecule type" value="Genomic_DNA"/>
</dbReference>
<keyword evidence="1" id="KW-1133">Transmembrane helix</keyword>
<proteinExistence type="predicted"/>
<keyword evidence="1" id="KW-0472">Membrane</keyword>
<protein>
    <submittedName>
        <fullName evidence="2">Uncharacterized protein</fullName>
    </submittedName>
</protein>
<evidence type="ECO:0000313" key="2">
    <source>
        <dbReference type="EMBL" id="KAL3315878.1"/>
    </source>
</evidence>
<gene>
    <name evidence="2" type="ORF">Ciccas_005476</name>
</gene>
<feature type="transmembrane region" description="Helical" evidence="1">
    <location>
        <begin position="145"/>
        <end position="166"/>
    </location>
</feature>
<sequence>MARFLVSSCVARGFTVETRNSTKVITYDVNNIALWVVHQTALLALVLLICRCLKDSSQTEKNLRKLAEQCQNKTDLIALIHSVTSRELVIQSVTLLGFSLQVLFLYRQVAPNFPEYLHCQVKLIGFAEAFATNCVLPVNVFVHRLFVVILIWNATMAVGNFLYLLLNLTKLLKQLTQDRVRSNRLFLLQLITKHASAHLSQQVDAIMHANCRARHLSPRMNLV</sequence>
<evidence type="ECO:0000256" key="1">
    <source>
        <dbReference type="SAM" id="Phobius"/>
    </source>
</evidence>
<reference evidence="2 3" key="1">
    <citation type="submission" date="2024-11" db="EMBL/GenBank/DDBJ databases">
        <title>Adaptive evolution of stress response genes in parasites aligns with host niche diversity.</title>
        <authorList>
            <person name="Hahn C."/>
            <person name="Resl P."/>
        </authorList>
    </citation>
    <scope>NUCLEOTIDE SEQUENCE [LARGE SCALE GENOMIC DNA]</scope>
    <source>
        <strain evidence="2">EGGRZ-B1_66</strain>
        <tissue evidence="2">Body</tissue>
    </source>
</reference>
<keyword evidence="1" id="KW-0812">Transmembrane</keyword>
<keyword evidence="3" id="KW-1185">Reference proteome</keyword>
<dbReference type="AlphaFoldDB" id="A0ABD2Q8J8"/>
<accession>A0ABD2Q8J8</accession>